<sequence length="145" mass="16341">MHLAISLLLLTSLGLILWVVRRAAQVDRTAPTDPQWYDVKLFHDAAAILDDEDMRALLDTCAEEEELDSGMELRAWTMASLLKDAPNSLHNPVARKTSTELAHALESLLERLDNHADREALEKAIARTDAAYLAYRSYFYDLTGE</sequence>
<dbReference type="Proteomes" id="UP000503820">
    <property type="component" value="Unassembled WGS sequence"/>
</dbReference>
<dbReference type="AlphaFoldDB" id="A0A7J0BXD8"/>
<evidence type="ECO:0000313" key="1">
    <source>
        <dbReference type="EMBL" id="GFM37654.1"/>
    </source>
</evidence>
<dbReference type="RefSeq" id="WP_174410226.1">
    <property type="nucleotide sequence ID" value="NZ_BLVP01000008.1"/>
</dbReference>
<dbReference type="EMBL" id="BLVP01000008">
    <property type="protein sequence ID" value="GFM37654.1"/>
    <property type="molecule type" value="Genomic_DNA"/>
</dbReference>
<evidence type="ECO:0000313" key="2">
    <source>
        <dbReference type="Proteomes" id="UP000503820"/>
    </source>
</evidence>
<organism evidence="1 2">
    <name type="scientific">Desulfovibrio psychrotolerans</name>
    <dbReference type="NCBI Taxonomy" id="415242"/>
    <lineage>
        <taxon>Bacteria</taxon>
        <taxon>Pseudomonadati</taxon>
        <taxon>Thermodesulfobacteriota</taxon>
        <taxon>Desulfovibrionia</taxon>
        <taxon>Desulfovibrionales</taxon>
        <taxon>Desulfovibrionaceae</taxon>
        <taxon>Desulfovibrio</taxon>
    </lineage>
</organism>
<comment type="caution">
    <text evidence="1">The sequence shown here is derived from an EMBL/GenBank/DDBJ whole genome shotgun (WGS) entry which is preliminary data.</text>
</comment>
<keyword evidence="2" id="KW-1185">Reference proteome</keyword>
<protein>
    <submittedName>
        <fullName evidence="1">Uncharacterized protein</fullName>
    </submittedName>
</protein>
<reference evidence="1 2" key="1">
    <citation type="submission" date="2020-05" db="EMBL/GenBank/DDBJ databases">
        <title>Draft genome sequence of Desulfovibrio psychrotolerans JS1T.</title>
        <authorList>
            <person name="Ueno A."/>
            <person name="Tamazawa S."/>
            <person name="Tamamura S."/>
            <person name="Murakami T."/>
            <person name="Kiyama T."/>
            <person name="Inomata H."/>
            <person name="Amano Y."/>
            <person name="Miyakawa K."/>
            <person name="Tamaki H."/>
            <person name="Naganuma T."/>
            <person name="Kaneko K."/>
        </authorList>
    </citation>
    <scope>NUCLEOTIDE SEQUENCE [LARGE SCALE GENOMIC DNA]</scope>
    <source>
        <strain evidence="1 2">JS1</strain>
    </source>
</reference>
<gene>
    <name evidence="1" type="ORF">DSM19430T_23380</name>
</gene>
<name>A0A7J0BXD8_9BACT</name>
<proteinExistence type="predicted"/>
<accession>A0A7J0BXD8</accession>